<feature type="transmembrane region" description="Helical" evidence="2">
    <location>
        <begin position="423"/>
        <end position="441"/>
    </location>
</feature>
<accession>A0AAF3ERE7</accession>
<name>A0AAF3ERE7_9BILA</name>
<dbReference type="Proteomes" id="UP000887575">
    <property type="component" value="Unassembled WGS sequence"/>
</dbReference>
<keyword evidence="2" id="KW-1133">Transmembrane helix</keyword>
<feature type="transmembrane region" description="Helical" evidence="2">
    <location>
        <begin position="269"/>
        <end position="288"/>
    </location>
</feature>
<evidence type="ECO:0000256" key="1">
    <source>
        <dbReference type="SAM" id="MobiDB-lite"/>
    </source>
</evidence>
<feature type="transmembrane region" description="Helical" evidence="2">
    <location>
        <begin position="387"/>
        <end position="411"/>
    </location>
</feature>
<dbReference type="GO" id="GO:0005886">
    <property type="term" value="C:plasma membrane"/>
    <property type="evidence" value="ECO:0007669"/>
    <property type="project" value="TreeGrafter"/>
</dbReference>
<feature type="transmembrane region" description="Helical" evidence="2">
    <location>
        <begin position="343"/>
        <end position="367"/>
    </location>
</feature>
<dbReference type="GO" id="GO:0030001">
    <property type="term" value="P:metal ion transport"/>
    <property type="evidence" value="ECO:0007669"/>
    <property type="project" value="TreeGrafter"/>
</dbReference>
<feature type="transmembrane region" description="Helical" evidence="2">
    <location>
        <begin position="300"/>
        <end position="322"/>
    </location>
</feature>
<dbReference type="InterPro" id="IPR050927">
    <property type="entry name" value="TRPM"/>
</dbReference>
<evidence type="ECO:0000313" key="3">
    <source>
        <dbReference type="Proteomes" id="UP000887575"/>
    </source>
</evidence>
<keyword evidence="2" id="KW-0812">Transmembrane</keyword>
<dbReference type="AlphaFoldDB" id="A0AAF3ERE7"/>
<dbReference type="PANTHER" id="PTHR13800">
    <property type="entry name" value="TRANSIENT RECEPTOR POTENTIAL CATION CHANNEL, SUBFAMILY M, MEMBER 6"/>
    <property type="match status" value="1"/>
</dbReference>
<evidence type="ECO:0000256" key="2">
    <source>
        <dbReference type="SAM" id="Phobius"/>
    </source>
</evidence>
<evidence type="ECO:0000313" key="4">
    <source>
        <dbReference type="WBParaSite" id="MBELARI_LOCUS16603"/>
    </source>
</evidence>
<feature type="compositionally biased region" description="Basic and acidic residues" evidence="1">
    <location>
        <begin position="222"/>
        <end position="237"/>
    </location>
</feature>
<keyword evidence="3" id="KW-1185">Reference proteome</keyword>
<feature type="region of interest" description="Disordered" evidence="1">
    <location>
        <begin position="222"/>
        <end position="255"/>
    </location>
</feature>
<proteinExistence type="predicted"/>
<organism evidence="3 4">
    <name type="scientific">Mesorhabditis belari</name>
    <dbReference type="NCBI Taxonomy" id="2138241"/>
    <lineage>
        <taxon>Eukaryota</taxon>
        <taxon>Metazoa</taxon>
        <taxon>Ecdysozoa</taxon>
        <taxon>Nematoda</taxon>
        <taxon>Chromadorea</taxon>
        <taxon>Rhabditida</taxon>
        <taxon>Rhabditina</taxon>
        <taxon>Rhabditomorpha</taxon>
        <taxon>Rhabditoidea</taxon>
        <taxon>Rhabditidae</taxon>
        <taxon>Mesorhabditinae</taxon>
        <taxon>Mesorhabditis</taxon>
    </lineage>
</organism>
<dbReference type="PANTHER" id="PTHR13800:SF43">
    <property type="entry name" value="ION_TRANS DOMAIN-CONTAINING PROTEIN"/>
    <property type="match status" value="1"/>
</dbReference>
<reference evidence="4" key="1">
    <citation type="submission" date="2024-02" db="UniProtKB">
        <authorList>
            <consortium name="WormBaseParasite"/>
        </authorList>
    </citation>
    <scope>IDENTIFICATION</scope>
</reference>
<protein>
    <recommendedName>
        <fullName evidence="5">Ion transport domain-containing protein</fullName>
    </recommendedName>
</protein>
<dbReference type="WBParaSite" id="MBELARI_LOCUS16603">
    <property type="protein sequence ID" value="MBELARI_LOCUS16603"/>
    <property type="gene ID" value="MBELARI_LOCUS16603"/>
</dbReference>
<sequence length="676" mass="78183">MNQCEEQDFPTEIKEILIALDEGHGNIYRQVILPKLEYVEGEEGGRIYGYVEEIIKALLPIGKLSNFNDPTLVRLLCNAFYGKAGEVKETDQSAVNPTDQSNAEADTWDKCQAPIFAALLVVYVSDQMEKAFKKAYELDWVDVFHKQKEQFDINAHELFDHCYRDPTKPKPGRVANKLLSEANPVSVTSLLEIADRANASKFLAHPCAQRFVDELWEKGEKVKDTNPEKGAKNEERQGLAASAEKGNPSTDDKKRTPFFTPRRLFRAHAAFYLLFLLLYGLSLQHLHLIGENFAIQRTHWLTWCAYGLLGWQMTFIWETFVINDYAHDDYWSFLWKYRSFQRYAYLQIWLLIITVVFLFVAHIAILLESDPSLPFEGRGVLIVLYEFFFYINFIYCSLRSLLFMASTPFFGTIIITIETMSRTFYRFFPLIFVFWLIYSVVQNSLLGTSWGFDSPWAMFIHGAFELMQDTQDDTKFGNVSMVGKAGCENKGNSSEDWVLQAQCWLRRGLSPLLLFCYIKHYDEAYARADDLWNSRRLRRALFYQRAHFPPPLNIVVDLFSNCCCKRGDALRKRQMRGNDYCYGKFPTQDAPNSPNDEKPDLRAVEEKHLTAMLQSRNTSKVSNAEIDALKKELLQELIKEINNVLAEEAASPANKWTAEANRHINKLYILMIMSYD</sequence>
<dbReference type="GO" id="GO:0005261">
    <property type="term" value="F:monoatomic cation channel activity"/>
    <property type="evidence" value="ECO:0007669"/>
    <property type="project" value="TreeGrafter"/>
</dbReference>
<evidence type="ECO:0008006" key="5">
    <source>
        <dbReference type="Google" id="ProtNLM"/>
    </source>
</evidence>
<keyword evidence="2" id="KW-0472">Membrane</keyword>